<evidence type="ECO:0000313" key="3">
    <source>
        <dbReference type="EnsemblMetazoa" id="CapteP209768"/>
    </source>
</evidence>
<dbReference type="EMBL" id="KB308885">
    <property type="protein sequence ID" value="ELT96256.1"/>
    <property type="molecule type" value="Genomic_DNA"/>
</dbReference>
<feature type="region of interest" description="Disordered" evidence="1">
    <location>
        <begin position="166"/>
        <end position="190"/>
    </location>
</feature>
<accession>R7TXU6</accession>
<sequence length="245" mass="27715">MDMLLYSSFPYGPARRDRVLLGIALLNLPPGRSSEEGAMQKLHIEQKRSNVPRGPPFCPLPSDQGLGRSLAGRIQNVDILAGWWLHGKRQMPLVANRTSLVRHEVLLPRSADPSPNNTLMGPAPFKEVRRNMIRQGLLMDTVTRRSRFRKLTDISTFERENIDLDRLDNTPTQPRKGVMSNPSDKHLEFPWRPPKSALTVISKTNSLAVICSGNIDAKDERRRKDKGSHLFTSRRKGNKAKHTDT</sequence>
<dbReference type="EnsemblMetazoa" id="CapteT209768">
    <property type="protein sequence ID" value="CapteP209768"/>
    <property type="gene ID" value="CapteG209768"/>
</dbReference>
<dbReference type="EMBL" id="AMQN01002325">
    <property type="status" value="NOT_ANNOTATED_CDS"/>
    <property type="molecule type" value="Genomic_DNA"/>
</dbReference>
<name>R7TXU6_CAPTE</name>
<dbReference type="Proteomes" id="UP000014760">
    <property type="component" value="Unassembled WGS sequence"/>
</dbReference>
<proteinExistence type="predicted"/>
<keyword evidence="4" id="KW-1185">Reference proteome</keyword>
<organism evidence="2">
    <name type="scientific">Capitella teleta</name>
    <name type="common">Polychaete worm</name>
    <dbReference type="NCBI Taxonomy" id="283909"/>
    <lineage>
        <taxon>Eukaryota</taxon>
        <taxon>Metazoa</taxon>
        <taxon>Spiralia</taxon>
        <taxon>Lophotrochozoa</taxon>
        <taxon>Annelida</taxon>
        <taxon>Polychaeta</taxon>
        <taxon>Sedentaria</taxon>
        <taxon>Scolecida</taxon>
        <taxon>Capitellidae</taxon>
        <taxon>Capitella</taxon>
    </lineage>
</organism>
<feature type="non-terminal residue" evidence="2">
    <location>
        <position position="245"/>
    </location>
</feature>
<dbReference type="HOGENOM" id="CLU_1135872_0_0_1"/>
<evidence type="ECO:0000256" key="1">
    <source>
        <dbReference type="SAM" id="MobiDB-lite"/>
    </source>
</evidence>
<evidence type="ECO:0000313" key="4">
    <source>
        <dbReference type="Proteomes" id="UP000014760"/>
    </source>
</evidence>
<reference evidence="3" key="3">
    <citation type="submission" date="2015-06" db="UniProtKB">
        <authorList>
            <consortium name="EnsemblMetazoa"/>
        </authorList>
    </citation>
    <scope>IDENTIFICATION</scope>
</reference>
<reference evidence="2 4" key="2">
    <citation type="journal article" date="2013" name="Nature">
        <title>Insights into bilaterian evolution from three spiralian genomes.</title>
        <authorList>
            <person name="Simakov O."/>
            <person name="Marletaz F."/>
            <person name="Cho S.J."/>
            <person name="Edsinger-Gonzales E."/>
            <person name="Havlak P."/>
            <person name="Hellsten U."/>
            <person name="Kuo D.H."/>
            <person name="Larsson T."/>
            <person name="Lv J."/>
            <person name="Arendt D."/>
            <person name="Savage R."/>
            <person name="Osoegawa K."/>
            <person name="de Jong P."/>
            <person name="Grimwood J."/>
            <person name="Chapman J.A."/>
            <person name="Shapiro H."/>
            <person name="Aerts A."/>
            <person name="Otillar R.P."/>
            <person name="Terry A.Y."/>
            <person name="Boore J.L."/>
            <person name="Grigoriev I.V."/>
            <person name="Lindberg D.R."/>
            <person name="Seaver E.C."/>
            <person name="Weisblat D.A."/>
            <person name="Putnam N.H."/>
            <person name="Rokhsar D.S."/>
        </authorList>
    </citation>
    <scope>NUCLEOTIDE SEQUENCE</scope>
    <source>
        <strain evidence="2 4">I ESC-2004</strain>
    </source>
</reference>
<feature type="compositionally biased region" description="Basic residues" evidence="1">
    <location>
        <begin position="223"/>
        <end position="245"/>
    </location>
</feature>
<evidence type="ECO:0000313" key="2">
    <source>
        <dbReference type="EMBL" id="ELT96256.1"/>
    </source>
</evidence>
<protein>
    <submittedName>
        <fullName evidence="2 3">Uncharacterized protein</fullName>
    </submittedName>
</protein>
<reference evidence="4" key="1">
    <citation type="submission" date="2012-12" db="EMBL/GenBank/DDBJ databases">
        <authorList>
            <person name="Hellsten U."/>
            <person name="Grimwood J."/>
            <person name="Chapman J.A."/>
            <person name="Shapiro H."/>
            <person name="Aerts A."/>
            <person name="Otillar R.P."/>
            <person name="Terry A.Y."/>
            <person name="Boore J.L."/>
            <person name="Simakov O."/>
            <person name="Marletaz F."/>
            <person name="Cho S.-J."/>
            <person name="Edsinger-Gonzales E."/>
            <person name="Havlak P."/>
            <person name="Kuo D.-H."/>
            <person name="Larsson T."/>
            <person name="Lv J."/>
            <person name="Arendt D."/>
            <person name="Savage R."/>
            <person name="Osoegawa K."/>
            <person name="de Jong P."/>
            <person name="Lindberg D.R."/>
            <person name="Seaver E.C."/>
            <person name="Weisblat D.A."/>
            <person name="Putnam N.H."/>
            <person name="Grigoriev I.V."/>
            <person name="Rokhsar D.S."/>
        </authorList>
    </citation>
    <scope>NUCLEOTIDE SEQUENCE</scope>
    <source>
        <strain evidence="4">I ESC-2004</strain>
    </source>
</reference>
<gene>
    <name evidence="2" type="ORF">CAPTEDRAFT_209768</name>
</gene>
<feature type="region of interest" description="Disordered" evidence="1">
    <location>
        <begin position="216"/>
        <end position="245"/>
    </location>
</feature>
<dbReference type="AlphaFoldDB" id="R7TXU6"/>